<evidence type="ECO:0000256" key="1">
    <source>
        <dbReference type="SAM" id="MobiDB-lite"/>
    </source>
</evidence>
<dbReference type="InParanoid" id="C8XJE5"/>
<dbReference type="AlphaFoldDB" id="C8XJE5"/>
<dbReference type="PANTHER" id="PTHR34094:SF1">
    <property type="entry name" value="PROTEIN FAM185A"/>
    <property type="match status" value="1"/>
</dbReference>
<evidence type="ECO:0000313" key="3">
    <source>
        <dbReference type="EMBL" id="ACV78610.1"/>
    </source>
</evidence>
<dbReference type="PANTHER" id="PTHR34094">
    <property type="match status" value="1"/>
</dbReference>
<accession>C8XJE5</accession>
<reference evidence="4" key="1">
    <citation type="submission" date="2009-09" db="EMBL/GenBank/DDBJ databases">
        <title>The complete genome of Nakamurella multipartita DSM 44233.</title>
        <authorList>
            <consortium name="US DOE Joint Genome Institute (JGI-PGF)"/>
            <person name="Lucas S."/>
            <person name="Copeland A."/>
            <person name="Lapidus A."/>
            <person name="Glavina del Rio T."/>
            <person name="Dalin E."/>
            <person name="Tice H."/>
            <person name="Bruce D."/>
            <person name="Goodwin L."/>
            <person name="Pitluck S."/>
            <person name="Kyrpides N."/>
            <person name="Mavromatis K."/>
            <person name="Ivanova N."/>
            <person name="Ovchinnikova G."/>
            <person name="Sims D."/>
            <person name="Meincke L."/>
            <person name="Brettin T."/>
            <person name="Detter J.C."/>
            <person name="Han C."/>
            <person name="Larimer F."/>
            <person name="Land M."/>
            <person name="Hauser L."/>
            <person name="Markowitz V."/>
            <person name="Cheng J.-F."/>
            <person name="Hugenholtz P."/>
            <person name="Woyke T."/>
            <person name="Wu D."/>
            <person name="Klenk H.-P."/>
            <person name="Eisen J.A."/>
        </authorList>
    </citation>
    <scope>NUCLEOTIDE SEQUENCE [LARGE SCALE GENOMIC DNA]</scope>
    <source>
        <strain evidence="4">ATCC 700099 / DSM 44233 / CIP 104796 / JCM 9543 / NBRC 105858 / Y-104</strain>
    </source>
</reference>
<protein>
    <recommendedName>
        <fullName evidence="2">DUF4097 domain-containing protein</fullName>
    </recommendedName>
</protein>
<name>C8XJE5_NAKMY</name>
<feature type="region of interest" description="Disordered" evidence="1">
    <location>
        <begin position="61"/>
        <end position="81"/>
    </location>
</feature>
<dbReference type="EMBL" id="CP001737">
    <property type="protein sequence ID" value="ACV78610.1"/>
    <property type="molecule type" value="Genomic_DNA"/>
</dbReference>
<dbReference type="Proteomes" id="UP000002218">
    <property type="component" value="Chromosome"/>
</dbReference>
<proteinExistence type="predicted"/>
<reference evidence="3 4" key="2">
    <citation type="journal article" date="2010" name="Stand. Genomic Sci.">
        <title>Complete genome sequence of Nakamurella multipartita type strain (Y-104).</title>
        <authorList>
            <person name="Tice H."/>
            <person name="Mayilraj S."/>
            <person name="Sims D."/>
            <person name="Lapidus A."/>
            <person name="Nolan M."/>
            <person name="Lucas S."/>
            <person name="Glavina Del Rio T."/>
            <person name="Copeland A."/>
            <person name="Cheng J.F."/>
            <person name="Meincke L."/>
            <person name="Bruce D."/>
            <person name="Goodwin L."/>
            <person name="Pitluck S."/>
            <person name="Ivanova N."/>
            <person name="Mavromatis K."/>
            <person name="Ovchinnikova G."/>
            <person name="Pati A."/>
            <person name="Chen A."/>
            <person name="Palaniappan K."/>
            <person name="Land M."/>
            <person name="Hauser L."/>
            <person name="Chang Y.J."/>
            <person name="Jeffries C.D."/>
            <person name="Detter J.C."/>
            <person name="Brettin T."/>
            <person name="Rohde M."/>
            <person name="Goker M."/>
            <person name="Bristow J."/>
            <person name="Eisen J.A."/>
            <person name="Markowitz V."/>
            <person name="Hugenholtz P."/>
            <person name="Kyrpides N.C."/>
            <person name="Klenk H.P."/>
            <person name="Chen F."/>
        </authorList>
    </citation>
    <scope>NUCLEOTIDE SEQUENCE [LARGE SCALE GENOMIC DNA]</scope>
    <source>
        <strain evidence="4">ATCC 700099 / DSM 44233 / CIP 104796 / JCM 9543 / NBRC 105858 / Y-104</strain>
    </source>
</reference>
<dbReference type="Gene3D" id="2.160.20.120">
    <property type="match status" value="1"/>
</dbReference>
<dbReference type="HOGENOM" id="CLU_808516_0_0_11"/>
<evidence type="ECO:0000259" key="2">
    <source>
        <dbReference type="Pfam" id="PF13349"/>
    </source>
</evidence>
<keyword evidence="4" id="KW-1185">Reference proteome</keyword>
<dbReference type="KEGG" id="nml:Namu_2233"/>
<feature type="domain" description="DUF4097" evidence="2">
    <location>
        <begin position="145"/>
        <end position="266"/>
    </location>
</feature>
<dbReference type="OrthoDB" id="3252095at2"/>
<evidence type="ECO:0000313" key="4">
    <source>
        <dbReference type="Proteomes" id="UP000002218"/>
    </source>
</evidence>
<dbReference type="Pfam" id="PF13349">
    <property type="entry name" value="DUF4097"/>
    <property type="match status" value="1"/>
</dbReference>
<feature type="region of interest" description="Disordered" evidence="1">
    <location>
        <begin position="301"/>
        <end position="320"/>
    </location>
</feature>
<dbReference type="STRING" id="479431.Namu_2233"/>
<sequence>MHTFLTPEPVTIEIRNSAGSVLIDLADVTTSTVDVVAGPSHPLGFLDDVIRAAKAQFVGARSGGPDAHADHGWGADVPTDDPAERVRVDLRPGGSEGGASTLIVDTDPARDGWKSSFTVHVTAPAGSGVRVQTQSASGVVNGIADRVEVRTASGDVRVDQVLGRSVVQTASGDVTISDTAECDVRTASGDIELRRVRAEALVHSTSGDIRIDAAGRDVSARSVSGDLRLLDVTAGRAELISVSGDVEVGVHAGTLAAIDLNTVSGSTANDFVVSAAPPAPETPTVADAAYLADAEFDAEGGSRVSTDAGSAAGPHAGTDEPLLDLRVKTTSGDIRLHRAAASH</sequence>
<dbReference type="InterPro" id="IPR025164">
    <property type="entry name" value="Toastrack_DUF4097"/>
</dbReference>
<dbReference type="RefSeq" id="WP_015747501.1">
    <property type="nucleotide sequence ID" value="NC_013235.1"/>
</dbReference>
<gene>
    <name evidence="3" type="ordered locus">Namu_2233</name>
</gene>
<organism evidence="3 4">
    <name type="scientific">Nakamurella multipartita (strain ATCC 700099 / DSM 44233 / CIP 104796 / JCM 9543 / NBRC 105858 / Y-104)</name>
    <name type="common">Microsphaera multipartita</name>
    <dbReference type="NCBI Taxonomy" id="479431"/>
    <lineage>
        <taxon>Bacteria</taxon>
        <taxon>Bacillati</taxon>
        <taxon>Actinomycetota</taxon>
        <taxon>Actinomycetes</taxon>
        <taxon>Nakamurellales</taxon>
        <taxon>Nakamurellaceae</taxon>
        <taxon>Nakamurella</taxon>
    </lineage>
</organism>
<dbReference type="eggNOG" id="COG3595">
    <property type="taxonomic scope" value="Bacteria"/>
</dbReference>